<dbReference type="InterPro" id="IPR000477">
    <property type="entry name" value="RT_dom"/>
</dbReference>
<dbReference type="Gene3D" id="2.40.70.10">
    <property type="entry name" value="Acid Proteases"/>
    <property type="match status" value="1"/>
</dbReference>
<gene>
    <name evidence="3" type="ORF">V6N11_078351</name>
</gene>
<dbReference type="CDD" id="cd00303">
    <property type="entry name" value="retropepsin_like"/>
    <property type="match status" value="1"/>
</dbReference>
<organism evidence="3 4">
    <name type="scientific">Hibiscus sabdariffa</name>
    <name type="common">roselle</name>
    <dbReference type="NCBI Taxonomy" id="183260"/>
    <lineage>
        <taxon>Eukaryota</taxon>
        <taxon>Viridiplantae</taxon>
        <taxon>Streptophyta</taxon>
        <taxon>Embryophyta</taxon>
        <taxon>Tracheophyta</taxon>
        <taxon>Spermatophyta</taxon>
        <taxon>Magnoliopsida</taxon>
        <taxon>eudicotyledons</taxon>
        <taxon>Gunneridae</taxon>
        <taxon>Pentapetalae</taxon>
        <taxon>rosids</taxon>
        <taxon>malvids</taxon>
        <taxon>Malvales</taxon>
        <taxon>Malvaceae</taxon>
        <taxon>Malvoideae</taxon>
        <taxon>Hibiscus</taxon>
    </lineage>
</organism>
<keyword evidence="4" id="KW-1185">Reference proteome</keyword>
<dbReference type="InterPro" id="IPR053134">
    <property type="entry name" value="RNA-dir_DNA_polymerase"/>
</dbReference>
<dbReference type="InterPro" id="IPR043128">
    <property type="entry name" value="Rev_trsase/Diguanyl_cyclase"/>
</dbReference>
<evidence type="ECO:0000259" key="2">
    <source>
        <dbReference type="PROSITE" id="PS50878"/>
    </source>
</evidence>
<protein>
    <recommendedName>
        <fullName evidence="2">Reverse transcriptase domain-containing protein</fullName>
    </recommendedName>
</protein>
<feature type="region of interest" description="Disordered" evidence="1">
    <location>
        <begin position="1"/>
        <end position="50"/>
    </location>
</feature>
<name>A0ABR2TFS6_9ROSI</name>
<sequence length="425" mass="48196">MAKTAKVPATTSPTTQYSHGRGPRQTAYGASGRTRGSASASNRPTSKAPVQVYHVRSREEEEDPDVIAGIIELYTHPVYALVDPDSTHSFVNTSLIDKFKLRVEPTTSTVTATNPLGDKVTINLICKNRPLVIQGIPFPADLMALPFHEFDLILGLDWLGQHQAWVDCSKKRLYLRGLGEESIVLMDTKSKRQEVSIYAMEDEGKKELRLEDIDTVKEFHEVFPDDLSGLPPNREVEFGIEVQPGVSPVSIAPYRMAPVELKELKAQLQELQDKGFIRPSSSPWGAPVLFVKKKDGSMRLCVDYRQLNKVTIKNKYPLPRIDDLFDQLKDASVFSKIDLRSGYYQMKVKEVDVPKTAFRTRYGHYEFLVMLFGLTNAPATFMDLMNRVFRPYLDKFLVVFIDDILVYSKSEAEHRDHLRIVLQTL</sequence>
<dbReference type="Gene3D" id="3.10.10.10">
    <property type="entry name" value="HIV Type 1 Reverse Transcriptase, subunit A, domain 1"/>
    <property type="match status" value="1"/>
</dbReference>
<dbReference type="PANTHER" id="PTHR24559">
    <property type="entry name" value="TRANSPOSON TY3-I GAG-POL POLYPROTEIN"/>
    <property type="match status" value="1"/>
</dbReference>
<dbReference type="PANTHER" id="PTHR24559:SF444">
    <property type="entry name" value="REVERSE TRANSCRIPTASE DOMAIN-CONTAINING PROTEIN"/>
    <property type="match status" value="1"/>
</dbReference>
<dbReference type="InterPro" id="IPR021109">
    <property type="entry name" value="Peptidase_aspartic_dom_sf"/>
</dbReference>
<dbReference type="Proteomes" id="UP001396334">
    <property type="component" value="Unassembled WGS sequence"/>
</dbReference>
<dbReference type="SUPFAM" id="SSF56672">
    <property type="entry name" value="DNA/RNA polymerases"/>
    <property type="match status" value="1"/>
</dbReference>
<feature type="domain" description="Reverse transcriptase" evidence="2">
    <location>
        <begin position="272"/>
        <end position="425"/>
    </location>
</feature>
<dbReference type="SUPFAM" id="SSF50630">
    <property type="entry name" value="Acid proteases"/>
    <property type="match status" value="1"/>
</dbReference>
<accession>A0ABR2TFS6</accession>
<evidence type="ECO:0000313" key="3">
    <source>
        <dbReference type="EMBL" id="KAK9036346.1"/>
    </source>
</evidence>
<dbReference type="PROSITE" id="PS50878">
    <property type="entry name" value="RT_POL"/>
    <property type="match status" value="1"/>
</dbReference>
<evidence type="ECO:0000256" key="1">
    <source>
        <dbReference type="SAM" id="MobiDB-lite"/>
    </source>
</evidence>
<comment type="caution">
    <text evidence="3">The sequence shown here is derived from an EMBL/GenBank/DDBJ whole genome shotgun (WGS) entry which is preliminary data.</text>
</comment>
<dbReference type="Pfam" id="PF00078">
    <property type="entry name" value="RVT_1"/>
    <property type="match status" value="1"/>
</dbReference>
<feature type="compositionally biased region" description="Polar residues" evidence="1">
    <location>
        <begin position="9"/>
        <end position="18"/>
    </location>
</feature>
<dbReference type="Pfam" id="PF08284">
    <property type="entry name" value="RVP_2"/>
    <property type="match status" value="1"/>
</dbReference>
<evidence type="ECO:0000313" key="4">
    <source>
        <dbReference type="Proteomes" id="UP001396334"/>
    </source>
</evidence>
<proteinExistence type="predicted"/>
<dbReference type="CDD" id="cd01647">
    <property type="entry name" value="RT_LTR"/>
    <property type="match status" value="1"/>
</dbReference>
<dbReference type="InterPro" id="IPR043502">
    <property type="entry name" value="DNA/RNA_pol_sf"/>
</dbReference>
<reference evidence="3 4" key="1">
    <citation type="journal article" date="2024" name="G3 (Bethesda)">
        <title>Genome assembly of Hibiscus sabdariffa L. provides insights into metabolisms of medicinal natural products.</title>
        <authorList>
            <person name="Kim T."/>
        </authorList>
    </citation>
    <scope>NUCLEOTIDE SEQUENCE [LARGE SCALE GENOMIC DNA]</scope>
    <source>
        <strain evidence="3">TK-2024</strain>
        <tissue evidence="3">Old leaves</tissue>
    </source>
</reference>
<dbReference type="Gene3D" id="3.30.70.270">
    <property type="match status" value="1"/>
</dbReference>
<dbReference type="EMBL" id="JBBPBN010000006">
    <property type="protein sequence ID" value="KAK9036346.1"/>
    <property type="molecule type" value="Genomic_DNA"/>
</dbReference>
<feature type="compositionally biased region" description="Low complexity" evidence="1">
    <location>
        <begin position="29"/>
        <end position="43"/>
    </location>
</feature>